<dbReference type="Proteomes" id="UP001519535">
    <property type="component" value="Unassembled WGS sequence"/>
</dbReference>
<dbReference type="InterPro" id="IPR050471">
    <property type="entry name" value="AB_hydrolase"/>
</dbReference>
<organism evidence="2 3">
    <name type="scientific">Mycolicibacter acidiphilus</name>
    <dbReference type="NCBI Taxonomy" id="2835306"/>
    <lineage>
        <taxon>Bacteria</taxon>
        <taxon>Bacillati</taxon>
        <taxon>Actinomycetota</taxon>
        <taxon>Actinomycetes</taxon>
        <taxon>Mycobacteriales</taxon>
        <taxon>Mycobacteriaceae</taxon>
        <taxon>Mycolicibacter</taxon>
    </lineage>
</organism>
<dbReference type="PANTHER" id="PTHR43433">
    <property type="entry name" value="HYDROLASE, ALPHA/BETA FOLD FAMILY PROTEIN"/>
    <property type="match status" value="1"/>
</dbReference>
<evidence type="ECO:0000313" key="3">
    <source>
        <dbReference type="Proteomes" id="UP001519535"/>
    </source>
</evidence>
<dbReference type="PANTHER" id="PTHR43433:SF10">
    <property type="entry name" value="AB HYDROLASE-1 DOMAIN-CONTAINING PROTEIN"/>
    <property type="match status" value="1"/>
</dbReference>
<reference evidence="2 3" key="1">
    <citation type="submission" date="2021-05" db="EMBL/GenBank/DDBJ databases">
        <title>Mycobacterium acidophilum sp. nov., an extremely acid-tolerant member of the genus Mycobacterium.</title>
        <authorList>
            <person name="Xia J."/>
        </authorList>
    </citation>
    <scope>NUCLEOTIDE SEQUENCE [LARGE SCALE GENOMIC DNA]</scope>
    <source>
        <strain evidence="2 3">M1</strain>
    </source>
</reference>
<keyword evidence="3" id="KW-1185">Reference proteome</keyword>
<dbReference type="InterPro" id="IPR029058">
    <property type="entry name" value="AB_hydrolase_fold"/>
</dbReference>
<accession>A0ABS5RMQ0</accession>
<dbReference type="RefSeq" id="WP_214094352.1">
    <property type="nucleotide sequence ID" value="NZ_JAHCLR010000045.1"/>
</dbReference>
<proteinExistence type="predicted"/>
<comment type="caution">
    <text evidence="2">The sequence shown here is derived from an EMBL/GenBank/DDBJ whole genome shotgun (WGS) entry which is preliminary data.</text>
</comment>
<gene>
    <name evidence="2" type="ORF">KIH27_18075</name>
</gene>
<protein>
    <submittedName>
        <fullName evidence="2">Alpha/beta hydrolase</fullName>
    </submittedName>
</protein>
<name>A0ABS5RMQ0_9MYCO</name>
<keyword evidence="2" id="KW-0378">Hydrolase</keyword>
<dbReference type="GO" id="GO:0016787">
    <property type="term" value="F:hydrolase activity"/>
    <property type="evidence" value="ECO:0007669"/>
    <property type="project" value="UniProtKB-KW"/>
</dbReference>
<feature type="domain" description="AB hydrolase-1" evidence="1">
    <location>
        <begin position="45"/>
        <end position="297"/>
    </location>
</feature>
<dbReference type="Pfam" id="PF00561">
    <property type="entry name" value="Abhydrolase_1"/>
    <property type="match status" value="1"/>
</dbReference>
<dbReference type="SUPFAM" id="SSF53474">
    <property type="entry name" value="alpha/beta-Hydrolases"/>
    <property type="match status" value="1"/>
</dbReference>
<dbReference type="EMBL" id="JAHCLR010000045">
    <property type="protein sequence ID" value="MBS9535496.1"/>
    <property type="molecule type" value="Genomic_DNA"/>
</dbReference>
<sequence length="312" mass="32648">MKLDDLLRHPPGVAPAEAPRIEGRFNLPGGRRLGYAEYGDPAGAVVLWFHGTPGGRRQIPMLARRAATSLGVRLIAVERPGTELSDAHAYESVAQWATDIGYVADTLGAQRLGVVGLSGGGPYALACGAVAPLCERVAGIAVLGGVVPAVGPDACTSGGTVGLARRFAPLTSVLRRPLAAMFTGMYAAFVPLGHLGYRGLAGAAHPGDRRVLADPETEPMLIDDIAHVAAGGFQAIIDDGRLFGRDWGFALGDVKAPVRWWHGDADPAISLADAQATVARIPDAELIVRTDESHLGCFALADEVLAYLRELL</sequence>
<dbReference type="Gene3D" id="3.40.50.1820">
    <property type="entry name" value="alpha/beta hydrolase"/>
    <property type="match status" value="1"/>
</dbReference>
<dbReference type="InterPro" id="IPR000073">
    <property type="entry name" value="AB_hydrolase_1"/>
</dbReference>
<evidence type="ECO:0000259" key="1">
    <source>
        <dbReference type="Pfam" id="PF00561"/>
    </source>
</evidence>
<evidence type="ECO:0000313" key="2">
    <source>
        <dbReference type="EMBL" id="MBS9535496.1"/>
    </source>
</evidence>